<protein>
    <submittedName>
        <fullName evidence="2">Uncharacterized protein</fullName>
    </submittedName>
</protein>
<evidence type="ECO:0000313" key="2">
    <source>
        <dbReference type="EMBL" id="KIP09216.1"/>
    </source>
</evidence>
<sequence>MNNLHEQNHKRTSINELLNPVANGPAAGSLDGSYSPAQLAAIPSPPYASSSHGQQRYHSSLAAAGTPFSLRAASWDQSPDGDMASRQDAESSTSCRYASASSHPAPHQSPPHPVYADPYHRSRPVGEPANYGIDVSPWTPASHEHPPYGAHVPSPIYSDERTGLSSPLHHSRRPCLI</sequence>
<proteinExistence type="predicted"/>
<evidence type="ECO:0000313" key="3">
    <source>
        <dbReference type="Proteomes" id="UP000053257"/>
    </source>
</evidence>
<dbReference type="Proteomes" id="UP000053257">
    <property type="component" value="Unassembled WGS sequence"/>
</dbReference>
<accession>A0A0C3S203</accession>
<feature type="region of interest" description="Disordered" evidence="1">
    <location>
        <begin position="72"/>
        <end position="131"/>
    </location>
</feature>
<dbReference type="HOGENOM" id="CLU_1518432_0_0_1"/>
<keyword evidence="3" id="KW-1185">Reference proteome</keyword>
<dbReference type="AlphaFoldDB" id="A0A0C3S203"/>
<name>A0A0C3S203_PHLG1</name>
<feature type="compositionally biased region" description="Low complexity" evidence="1">
    <location>
        <begin position="91"/>
        <end position="106"/>
    </location>
</feature>
<reference evidence="2 3" key="1">
    <citation type="journal article" date="2014" name="PLoS Genet.">
        <title>Analysis of the Phlebiopsis gigantea genome, transcriptome and secretome provides insight into its pioneer colonization strategies of wood.</title>
        <authorList>
            <person name="Hori C."/>
            <person name="Ishida T."/>
            <person name="Igarashi K."/>
            <person name="Samejima M."/>
            <person name="Suzuki H."/>
            <person name="Master E."/>
            <person name="Ferreira P."/>
            <person name="Ruiz-Duenas F.J."/>
            <person name="Held B."/>
            <person name="Canessa P."/>
            <person name="Larrondo L.F."/>
            <person name="Schmoll M."/>
            <person name="Druzhinina I.S."/>
            <person name="Kubicek C.P."/>
            <person name="Gaskell J.A."/>
            <person name="Kersten P."/>
            <person name="St John F."/>
            <person name="Glasner J."/>
            <person name="Sabat G."/>
            <person name="Splinter BonDurant S."/>
            <person name="Syed K."/>
            <person name="Yadav J."/>
            <person name="Mgbeahuruike A.C."/>
            <person name="Kovalchuk A."/>
            <person name="Asiegbu F.O."/>
            <person name="Lackner G."/>
            <person name="Hoffmeister D."/>
            <person name="Rencoret J."/>
            <person name="Gutierrez A."/>
            <person name="Sun H."/>
            <person name="Lindquist E."/>
            <person name="Barry K."/>
            <person name="Riley R."/>
            <person name="Grigoriev I.V."/>
            <person name="Henrissat B."/>
            <person name="Kues U."/>
            <person name="Berka R.M."/>
            <person name="Martinez A.T."/>
            <person name="Covert S.F."/>
            <person name="Blanchette R.A."/>
            <person name="Cullen D."/>
        </authorList>
    </citation>
    <scope>NUCLEOTIDE SEQUENCE [LARGE SCALE GENOMIC DNA]</scope>
    <source>
        <strain evidence="2 3">11061_1 CR5-6</strain>
    </source>
</reference>
<feature type="region of interest" description="Disordered" evidence="1">
    <location>
        <begin position="1"/>
        <end position="39"/>
    </location>
</feature>
<gene>
    <name evidence="2" type="ORF">PHLGIDRAFT_343871</name>
</gene>
<dbReference type="STRING" id="745531.A0A0C3S203"/>
<evidence type="ECO:0000256" key="1">
    <source>
        <dbReference type="SAM" id="MobiDB-lite"/>
    </source>
</evidence>
<organism evidence="2 3">
    <name type="scientific">Phlebiopsis gigantea (strain 11061_1 CR5-6)</name>
    <name type="common">White-rot fungus</name>
    <name type="synonym">Peniophora gigantea</name>
    <dbReference type="NCBI Taxonomy" id="745531"/>
    <lineage>
        <taxon>Eukaryota</taxon>
        <taxon>Fungi</taxon>
        <taxon>Dikarya</taxon>
        <taxon>Basidiomycota</taxon>
        <taxon>Agaricomycotina</taxon>
        <taxon>Agaricomycetes</taxon>
        <taxon>Polyporales</taxon>
        <taxon>Phanerochaetaceae</taxon>
        <taxon>Phlebiopsis</taxon>
    </lineage>
</organism>
<dbReference type="EMBL" id="KN840469">
    <property type="protein sequence ID" value="KIP09216.1"/>
    <property type="molecule type" value="Genomic_DNA"/>
</dbReference>